<keyword evidence="3 4" id="KW-0418">Kinase</keyword>
<feature type="domain" description="Carbohydrate kinase FGGY N-terminal" evidence="5">
    <location>
        <begin position="5"/>
        <end position="251"/>
    </location>
</feature>
<dbReference type="InterPro" id="IPR018485">
    <property type="entry name" value="FGGY_C"/>
</dbReference>
<protein>
    <submittedName>
        <fullName evidence="7">Xylulokinase</fullName>
    </submittedName>
</protein>
<dbReference type="PROSITE" id="PS00445">
    <property type="entry name" value="FGGY_KINASES_2"/>
    <property type="match status" value="1"/>
</dbReference>
<dbReference type="CDD" id="cd00366">
    <property type="entry name" value="ASKHA_NBD_FGGY"/>
    <property type="match status" value="1"/>
</dbReference>
<evidence type="ECO:0000256" key="1">
    <source>
        <dbReference type="ARBA" id="ARBA00009156"/>
    </source>
</evidence>
<dbReference type="InterPro" id="IPR050406">
    <property type="entry name" value="FGGY_Carb_Kinase"/>
</dbReference>
<dbReference type="InterPro" id="IPR018484">
    <property type="entry name" value="FGGY_N"/>
</dbReference>
<gene>
    <name evidence="7" type="primary">xylB_7</name>
    <name evidence="7" type="ORF">K340107D12_60560</name>
</gene>
<dbReference type="InterPro" id="IPR000577">
    <property type="entry name" value="Carb_kinase_FGGY"/>
</dbReference>
<evidence type="ECO:0000256" key="4">
    <source>
        <dbReference type="RuleBase" id="RU003733"/>
    </source>
</evidence>
<organism evidence="7 8">
    <name type="scientific">Blautia parvula</name>
    <dbReference type="NCBI Taxonomy" id="2877527"/>
    <lineage>
        <taxon>Bacteria</taxon>
        <taxon>Bacillati</taxon>
        <taxon>Bacillota</taxon>
        <taxon>Clostridia</taxon>
        <taxon>Lachnospirales</taxon>
        <taxon>Lachnospiraceae</taxon>
        <taxon>Blautia</taxon>
    </lineage>
</organism>
<name>A0ABQ0C3A0_9FIRM</name>
<dbReference type="InterPro" id="IPR018483">
    <property type="entry name" value="Carb_kinase_FGGY_CS"/>
</dbReference>
<dbReference type="Gene3D" id="3.30.420.40">
    <property type="match status" value="2"/>
</dbReference>
<evidence type="ECO:0000313" key="8">
    <source>
        <dbReference type="Proteomes" id="UP001600941"/>
    </source>
</evidence>
<comment type="caution">
    <text evidence="7">The sequence shown here is derived from an EMBL/GenBank/DDBJ whole genome shotgun (WGS) entry which is preliminary data.</text>
</comment>
<evidence type="ECO:0000259" key="6">
    <source>
        <dbReference type="Pfam" id="PF02782"/>
    </source>
</evidence>
<dbReference type="Pfam" id="PF00370">
    <property type="entry name" value="FGGY_N"/>
    <property type="match status" value="1"/>
</dbReference>
<sequence>MKLQYAAGIDIGTQGTKAALFSLDGKKISEAFEKSNLIYGGPGEVCQNAEDIYGSVLRTVNALMKKSGVPPKQVAAMGIDAQMAGIMAVDADFEAVGPYDSWLDTRCEPYIHTMINRAGDEVIRRTGGPVTYTHGPKILWRKAERPAEYEKAAKFVLPGVFVSGKLCGLKAEQAWIDYTHLHFSGFADNRRKVWDEGLLSEFGIEKDKMPRIVSPWTEVGRLTEQAAKACGLTSGTRVVAGCGDSAASALGAGIVEKDMIYDVAGTASIFSCSTDRFTPDLETKTILFSRSVIDGLYTPLAYIGGGGLCLRWFLEQNGRDYEYWNKQAERLEAGSGGLYFVPHFSGRTCPNDPGVRGAYWGLSFHHTGAHMYRSIMESIAYEYAYYYSILKRQNPQISPKYIYGAGGGARSAVFSQIKADALGIPYRPLQEADTAVYASAMLAAYGTGLLGDLKAVMKAPLREEVYLPDKERYEIYQKNKEIYVNLLEALGAFGEKERGE</sequence>
<evidence type="ECO:0000256" key="2">
    <source>
        <dbReference type="ARBA" id="ARBA00022679"/>
    </source>
</evidence>
<dbReference type="PIRSF" id="PIRSF000538">
    <property type="entry name" value="GlpK"/>
    <property type="match status" value="1"/>
</dbReference>
<dbReference type="EMBL" id="BAABZQ010000001">
    <property type="protein sequence ID" value="GAA6503240.1"/>
    <property type="molecule type" value="Genomic_DNA"/>
</dbReference>
<keyword evidence="8" id="KW-1185">Reference proteome</keyword>
<evidence type="ECO:0000313" key="7">
    <source>
        <dbReference type="EMBL" id="GAA6503240.1"/>
    </source>
</evidence>
<dbReference type="Pfam" id="PF02782">
    <property type="entry name" value="FGGY_C"/>
    <property type="match status" value="1"/>
</dbReference>
<dbReference type="InterPro" id="IPR043129">
    <property type="entry name" value="ATPase_NBD"/>
</dbReference>
<evidence type="ECO:0000259" key="5">
    <source>
        <dbReference type="Pfam" id="PF00370"/>
    </source>
</evidence>
<feature type="domain" description="Carbohydrate kinase FGGY C-terminal" evidence="6">
    <location>
        <begin position="320"/>
        <end position="445"/>
    </location>
</feature>
<reference evidence="7 8" key="1">
    <citation type="submission" date="2024-04" db="EMBL/GenBank/DDBJ databases">
        <title>Defined microbial consortia suppress multidrug-resistant proinflammatory Enterobacteriaceae via ecological control.</title>
        <authorList>
            <person name="Furuichi M."/>
            <person name="Kawaguchi T."/>
            <person name="Pust M."/>
            <person name="Yasuma K."/>
            <person name="Plichta D."/>
            <person name="Hasegawa N."/>
            <person name="Ohya T."/>
            <person name="Bhattarai S."/>
            <person name="Sasajima S."/>
            <person name="Aoto Y."/>
            <person name="Tuganbaev T."/>
            <person name="Yaginuma M."/>
            <person name="Ueda M."/>
            <person name="Okahashi N."/>
            <person name="Amafuji K."/>
            <person name="Kiridooshi Y."/>
            <person name="Sugita K."/>
            <person name="Strazar M."/>
            <person name="Skelly A."/>
            <person name="Suda W."/>
            <person name="Hattori M."/>
            <person name="Nakamoto N."/>
            <person name="Caballero S."/>
            <person name="Norman J."/>
            <person name="Olle B."/>
            <person name="Tanoue T."/>
            <person name="Arita M."/>
            <person name="Bucci V."/>
            <person name="Atarashi K."/>
            <person name="Xavier R."/>
            <person name="Honda K."/>
        </authorList>
    </citation>
    <scope>NUCLEOTIDE SEQUENCE [LARGE SCALE GENOMIC DNA]</scope>
    <source>
        <strain evidence="8">k34-0107-D12</strain>
    </source>
</reference>
<dbReference type="RefSeq" id="WP_033141237.1">
    <property type="nucleotide sequence ID" value="NZ_BAABZQ010000001.1"/>
</dbReference>
<comment type="similarity">
    <text evidence="1 4">Belongs to the FGGY kinase family.</text>
</comment>
<dbReference type="PANTHER" id="PTHR43095">
    <property type="entry name" value="SUGAR KINASE"/>
    <property type="match status" value="1"/>
</dbReference>
<accession>A0ABQ0C3A0</accession>
<dbReference type="Proteomes" id="UP001600941">
    <property type="component" value="Unassembled WGS sequence"/>
</dbReference>
<dbReference type="SUPFAM" id="SSF53067">
    <property type="entry name" value="Actin-like ATPase domain"/>
    <property type="match status" value="2"/>
</dbReference>
<evidence type="ECO:0000256" key="3">
    <source>
        <dbReference type="ARBA" id="ARBA00022777"/>
    </source>
</evidence>
<proteinExistence type="inferred from homology"/>
<keyword evidence="2 4" id="KW-0808">Transferase</keyword>